<dbReference type="Pfam" id="PF13098">
    <property type="entry name" value="Thioredoxin_2"/>
    <property type="match status" value="1"/>
</dbReference>
<feature type="domain" description="Thioredoxin-like fold" evidence="2">
    <location>
        <begin position="45"/>
        <end position="147"/>
    </location>
</feature>
<organism evidence="3 4">
    <name type="scientific">Sulfurirhabdus autotrophica</name>
    <dbReference type="NCBI Taxonomy" id="1706046"/>
    <lineage>
        <taxon>Bacteria</taxon>
        <taxon>Pseudomonadati</taxon>
        <taxon>Pseudomonadota</taxon>
        <taxon>Betaproteobacteria</taxon>
        <taxon>Nitrosomonadales</taxon>
        <taxon>Sulfuricellaceae</taxon>
        <taxon>Sulfurirhabdus</taxon>
    </lineage>
</organism>
<sequence length="171" mass="19828">MKQFIAGLMLLMIAIPSFAEIRDVDQYFFDSKLGDFRNELVTAKKEGKKGILLMFELDDCPFCHRMKQTILNQSEVQEYYRKNFLIFTVDTKGDNPMVDFKGKETTEKLFSVENRVRATPVFAFFDLEGNEMKRFTGAAKDTNEFLQFGHYVVEGAYKTMTFAKFKQQGGQ</sequence>
<dbReference type="InterPro" id="IPR041737">
    <property type="entry name" value="SoxW"/>
</dbReference>
<dbReference type="CDD" id="cd02951">
    <property type="entry name" value="SoxW"/>
    <property type="match status" value="1"/>
</dbReference>
<keyword evidence="4" id="KW-1185">Reference proteome</keyword>
<dbReference type="InterPro" id="IPR012336">
    <property type="entry name" value="Thioredoxin-like_fold"/>
</dbReference>
<evidence type="ECO:0000313" key="3">
    <source>
        <dbReference type="EMBL" id="TCV89103.1"/>
    </source>
</evidence>
<dbReference type="Proteomes" id="UP000295367">
    <property type="component" value="Unassembled WGS sequence"/>
</dbReference>
<feature type="signal peptide" evidence="1">
    <location>
        <begin position="1"/>
        <end position="19"/>
    </location>
</feature>
<dbReference type="EMBL" id="SMCO01000003">
    <property type="protein sequence ID" value="TCV89103.1"/>
    <property type="molecule type" value="Genomic_DNA"/>
</dbReference>
<evidence type="ECO:0000259" key="2">
    <source>
        <dbReference type="Pfam" id="PF13098"/>
    </source>
</evidence>
<reference evidence="3 4" key="1">
    <citation type="submission" date="2019-03" db="EMBL/GenBank/DDBJ databases">
        <title>Genomic Encyclopedia of Type Strains, Phase IV (KMG-IV): sequencing the most valuable type-strain genomes for metagenomic binning, comparative biology and taxonomic classification.</title>
        <authorList>
            <person name="Goeker M."/>
        </authorList>
    </citation>
    <scope>NUCLEOTIDE SEQUENCE [LARGE SCALE GENOMIC DNA]</scope>
    <source>
        <strain evidence="3 4">DSM 100309</strain>
    </source>
</reference>
<proteinExistence type="predicted"/>
<accession>A0A4R3YF54</accession>
<dbReference type="RefSeq" id="WP_124945873.1">
    <property type="nucleotide sequence ID" value="NZ_BHVT01000020.1"/>
</dbReference>
<dbReference type="OrthoDB" id="9811036at2"/>
<evidence type="ECO:0000256" key="1">
    <source>
        <dbReference type="SAM" id="SignalP"/>
    </source>
</evidence>
<dbReference type="AlphaFoldDB" id="A0A4R3YF54"/>
<dbReference type="Gene3D" id="3.40.30.10">
    <property type="entry name" value="Glutaredoxin"/>
    <property type="match status" value="1"/>
</dbReference>
<dbReference type="InterPro" id="IPR036249">
    <property type="entry name" value="Thioredoxin-like_sf"/>
</dbReference>
<keyword evidence="1" id="KW-0732">Signal</keyword>
<name>A0A4R3YF54_9PROT</name>
<evidence type="ECO:0000313" key="4">
    <source>
        <dbReference type="Proteomes" id="UP000295367"/>
    </source>
</evidence>
<dbReference type="SUPFAM" id="SSF52833">
    <property type="entry name" value="Thioredoxin-like"/>
    <property type="match status" value="1"/>
</dbReference>
<gene>
    <name evidence="3" type="ORF">EDC63_103175</name>
</gene>
<feature type="chain" id="PRO_5020317944" evidence="1">
    <location>
        <begin position="20"/>
        <end position="171"/>
    </location>
</feature>
<protein>
    <submittedName>
        <fullName evidence="3">Thioredoxin-related protein</fullName>
    </submittedName>
</protein>
<comment type="caution">
    <text evidence="3">The sequence shown here is derived from an EMBL/GenBank/DDBJ whole genome shotgun (WGS) entry which is preliminary data.</text>
</comment>